<dbReference type="PANTHER" id="PTHR43190">
    <property type="entry name" value="N-ACETYL-D-GLUCOSAMINE KINASE"/>
    <property type="match status" value="1"/>
</dbReference>
<reference evidence="2 3" key="1">
    <citation type="journal article" date="2010" name="Stand. Genomic Sci.">
        <title>Complete genome sequence of Meiothermus silvanus type strain (VI-R2).</title>
        <authorList>
            <person name="Sikorski J."/>
            <person name="Tindall B.J."/>
            <person name="Lowry S."/>
            <person name="Lucas S."/>
            <person name="Nolan M."/>
            <person name="Copeland A."/>
            <person name="Glavina Del Rio T."/>
            <person name="Tice H."/>
            <person name="Cheng J.F."/>
            <person name="Han C."/>
            <person name="Pitluck S."/>
            <person name="Liolios K."/>
            <person name="Ivanova N."/>
            <person name="Mavromatis K."/>
            <person name="Mikhailova N."/>
            <person name="Pati A."/>
            <person name="Goodwin L."/>
            <person name="Chen A."/>
            <person name="Palaniappan K."/>
            <person name="Land M."/>
            <person name="Hauser L."/>
            <person name="Chang Y.J."/>
            <person name="Jeffries C.D."/>
            <person name="Rohde M."/>
            <person name="Goker M."/>
            <person name="Woyke T."/>
            <person name="Bristow J."/>
            <person name="Eisen J.A."/>
            <person name="Markowitz V."/>
            <person name="Hugenholtz P."/>
            <person name="Kyrpides N.C."/>
            <person name="Klenk H.P."/>
            <person name="Lapidus A."/>
        </authorList>
    </citation>
    <scope>NUCLEOTIDE SEQUENCE [LARGE SCALE GENOMIC DNA]</scope>
    <source>
        <strain evidence="3">ATCC 700542 / DSM 9946 / VI-R2</strain>
    </source>
</reference>
<dbReference type="eggNOG" id="COG2971">
    <property type="taxonomic scope" value="Bacteria"/>
</dbReference>
<dbReference type="RefSeq" id="WP_013158987.1">
    <property type="nucleotide sequence ID" value="NC_014212.1"/>
</dbReference>
<dbReference type="CDD" id="cd24082">
    <property type="entry name" value="ASKHA_NBD_GspK-like"/>
    <property type="match status" value="1"/>
</dbReference>
<dbReference type="InterPro" id="IPR002731">
    <property type="entry name" value="ATPase_BadF"/>
</dbReference>
<dbReference type="KEGG" id="msv:Mesil_2598"/>
<sequence length="295" mass="31412">MSARGEGKDGLFRVGVDAGGTKVRAVLARRLGGELQILGKGTAGSANPRQVGLAQAHAELRAAIEAAFGAAGIAPAPERCLVHIGSAGLATTEDVIAFESFEHPYARLEAQSDATLALAAYFAGHPGVLLIVGTGCIALARGLDGKLYRRMGWGFPLEVGGGAWLGLEALRLALGDLEGHRHTELARRLKAELESPRGVMEWIRGKSSGDYARFARWVFEVEDDRCRGLLEQWSGIAHRLVAELRVESGALQVGVWGGLREQLLGRLALVGYVEPKREPLEQALILADELAADVA</sequence>
<evidence type="ECO:0000313" key="3">
    <source>
        <dbReference type="Proteomes" id="UP000001916"/>
    </source>
</evidence>
<name>D7BBI5_ALLS1</name>
<proteinExistence type="predicted"/>
<accession>D7BBI5</accession>
<evidence type="ECO:0000259" key="1">
    <source>
        <dbReference type="Pfam" id="PF01869"/>
    </source>
</evidence>
<dbReference type="EMBL" id="CP002042">
    <property type="protein sequence ID" value="ADH64447.1"/>
    <property type="molecule type" value="Genomic_DNA"/>
</dbReference>
<dbReference type="InterPro" id="IPR043129">
    <property type="entry name" value="ATPase_NBD"/>
</dbReference>
<protein>
    <submittedName>
        <fullName evidence="2">ATPase BadF/BadG/BcrA/BcrD type</fullName>
    </submittedName>
</protein>
<dbReference type="PANTHER" id="PTHR43190:SF3">
    <property type="entry name" value="N-ACETYL-D-GLUCOSAMINE KINASE"/>
    <property type="match status" value="1"/>
</dbReference>
<dbReference type="OrthoDB" id="9816014at2"/>
<dbReference type="Proteomes" id="UP000001916">
    <property type="component" value="Chromosome"/>
</dbReference>
<dbReference type="Gene3D" id="3.30.420.40">
    <property type="match status" value="2"/>
</dbReference>
<organism evidence="2 3">
    <name type="scientific">Allomeiothermus silvanus (strain ATCC 700542 / DSM 9946 / NBRC 106475 / NCIMB 13440 / VI-R2)</name>
    <name type="common">Thermus silvanus</name>
    <dbReference type="NCBI Taxonomy" id="526227"/>
    <lineage>
        <taxon>Bacteria</taxon>
        <taxon>Thermotogati</taxon>
        <taxon>Deinococcota</taxon>
        <taxon>Deinococci</taxon>
        <taxon>Thermales</taxon>
        <taxon>Thermaceae</taxon>
        <taxon>Allomeiothermus</taxon>
    </lineage>
</organism>
<evidence type="ECO:0000313" key="2">
    <source>
        <dbReference type="EMBL" id="ADH64447.1"/>
    </source>
</evidence>
<keyword evidence="3" id="KW-1185">Reference proteome</keyword>
<dbReference type="AlphaFoldDB" id="D7BBI5"/>
<dbReference type="HOGENOM" id="CLU_016274_2_0_0"/>
<dbReference type="Pfam" id="PF01869">
    <property type="entry name" value="BcrAD_BadFG"/>
    <property type="match status" value="1"/>
</dbReference>
<dbReference type="STRING" id="526227.Mesil_2598"/>
<gene>
    <name evidence="2" type="ordered locus">Mesil_2598</name>
</gene>
<dbReference type="InterPro" id="IPR052519">
    <property type="entry name" value="Euk-type_GlcNAc_Kinase"/>
</dbReference>
<dbReference type="SUPFAM" id="SSF53067">
    <property type="entry name" value="Actin-like ATPase domain"/>
    <property type="match status" value="2"/>
</dbReference>
<feature type="domain" description="ATPase BadF/BadG/BcrA/BcrD type" evidence="1">
    <location>
        <begin position="14"/>
        <end position="220"/>
    </location>
</feature>